<evidence type="ECO:0000259" key="4">
    <source>
        <dbReference type="SMART" id="SM00382"/>
    </source>
</evidence>
<proteinExistence type="inferred from homology"/>
<keyword evidence="6" id="KW-1185">Reference proteome</keyword>
<evidence type="ECO:0000256" key="1">
    <source>
        <dbReference type="ARBA" id="ARBA00006914"/>
    </source>
</evidence>
<organism evidence="5 6">
    <name type="scientific">Microbacterium aquilitoris</name>
    <dbReference type="NCBI Taxonomy" id="3067307"/>
    <lineage>
        <taxon>Bacteria</taxon>
        <taxon>Bacillati</taxon>
        <taxon>Actinomycetota</taxon>
        <taxon>Actinomycetes</taxon>
        <taxon>Micrococcales</taxon>
        <taxon>Microbacteriaceae</taxon>
        <taxon>Microbacterium</taxon>
    </lineage>
</organism>
<dbReference type="Proteomes" id="UP001262835">
    <property type="component" value="Unassembled WGS sequence"/>
</dbReference>
<dbReference type="SMART" id="SM00382">
    <property type="entry name" value="AAA"/>
    <property type="match status" value="1"/>
</dbReference>
<dbReference type="InterPro" id="IPR003593">
    <property type="entry name" value="AAA+_ATPase"/>
</dbReference>
<dbReference type="Pfam" id="PF00004">
    <property type="entry name" value="AAA"/>
    <property type="match status" value="1"/>
</dbReference>
<evidence type="ECO:0000256" key="2">
    <source>
        <dbReference type="ARBA" id="ARBA00022741"/>
    </source>
</evidence>
<dbReference type="SUPFAM" id="SSF52540">
    <property type="entry name" value="P-loop containing nucleoside triphosphate hydrolases"/>
    <property type="match status" value="1"/>
</dbReference>
<accession>A0ABU3GEN7</accession>
<dbReference type="InterPro" id="IPR027417">
    <property type="entry name" value="P-loop_NTPase"/>
</dbReference>
<protein>
    <submittedName>
        <fullName evidence="5">AAA family ATPase</fullName>
    </submittedName>
</protein>
<gene>
    <name evidence="5" type="ORF">Q9S78_00605</name>
</gene>
<reference evidence="5 6" key="1">
    <citation type="submission" date="2023-08" db="EMBL/GenBank/DDBJ databases">
        <title>Microbacterium aquilitoris sp. nov. and Microbacterium gwkjibeachense sp. nov., isolated from beach.</title>
        <authorList>
            <person name="Lee S.D."/>
            <person name="Yang H."/>
            <person name="Kim I."/>
        </authorList>
    </citation>
    <scope>NUCLEOTIDE SEQUENCE [LARGE SCALE GENOMIC DNA]</scope>
    <source>
        <strain evidence="5 6">KSW-18</strain>
    </source>
</reference>
<feature type="domain" description="AAA+ ATPase" evidence="4">
    <location>
        <begin position="246"/>
        <end position="372"/>
    </location>
</feature>
<evidence type="ECO:0000313" key="5">
    <source>
        <dbReference type="EMBL" id="MDT3329156.1"/>
    </source>
</evidence>
<evidence type="ECO:0000313" key="6">
    <source>
        <dbReference type="Proteomes" id="UP001262835"/>
    </source>
</evidence>
<sequence>MDSRDDDFLRDFHRLIQRVNRMPEVETAPLTPLGERVRDHLGADPAQLPMVAEAVPPHRLVDLDLAVDAIGGTDAEVVGIRGGQHLQHEEFAGLLASPYARIQPGPVEYVTVATGPTTTRQTKSTAVHLFRFEGVPVAALQRAADPRAGRSEATLDVITATPEVAPRLLAEIRRLMNELSVVRGNVVSFARSEYGASGVGGMTFLERPTITADQVILPEGLLDRIRAHVVEIGDRADELRARGQHLKRGVLLYGPPGTGKTLTIRHLIHETPGTTVVLLQGAALGLIGEAASLARAMSPALVVLEDVDLVAADRGDFGLQPLLFEVLDALDGLDGDADVAFVLTTNRAEILEPALAARPGRVDLALEIPLPELSARQRLFQVYGSDLPFSAEALERAAERAEGVTASFVKEVIRRAVLRAVSDDRDVTDGDLATALDAMIDDTRGISRVLFGGEAAADAAGPHGVTSSIRFGTDY</sequence>
<dbReference type="Gene3D" id="1.10.8.60">
    <property type="match status" value="1"/>
</dbReference>
<dbReference type="RefSeq" id="WP_311868158.1">
    <property type="nucleotide sequence ID" value="NZ_JAUZVT010000001.1"/>
</dbReference>
<dbReference type="EMBL" id="JAUZVT010000001">
    <property type="protein sequence ID" value="MDT3329156.1"/>
    <property type="molecule type" value="Genomic_DNA"/>
</dbReference>
<comment type="caution">
    <text evidence="5">The sequence shown here is derived from an EMBL/GenBank/DDBJ whole genome shotgun (WGS) entry which is preliminary data.</text>
</comment>
<dbReference type="InterPro" id="IPR050221">
    <property type="entry name" value="26S_Proteasome_ATPase"/>
</dbReference>
<dbReference type="PANTHER" id="PTHR23073">
    <property type="entry name" value="26S PROTEASOME REGULATORY SUBUNIT"/>
    <property type="match status" value="1"/>
</dbReference>
<keyword evidence="3" id="KW-0067">ATP-binding</keyword>
<dbReference type="InterPro" id="IPR003959">
    <property type="entry name" value="ATPase_AAA_core"/>
</dbReference>
<comment type="similarity">
    <text evidence="1">Belongs to the AAA ATPase family.</text>
</comment>
<keyword evidence="2" id="KW-0547">Nucleotide-binding</keyword>
<name>A0ABU3GEN7_9MICO</name>
<dbReference type="Gene3D" id="3.40.50.300">
    <property type="entry name" value="P-loop containing nucleotide triphosphate hydrolases"/>
    <property type="match status" value="1"/>
</dbReference>
<evidence type="ECO:0000256" key="3">
    <source>
        <dbReference type="ARBA" id="ARBA00022840"/>
    </source>
</evidence>
<dbReference type="CDD" id="cd19481">
    <property type="entry name" value="RecA-like_protease"/>
    <property type="match status" value="1"/>
</dbReference>